<evidence type="ECO:0000313" key="1">
    <source>
        <dbReference type="EMBL" id="MFC0210753.1"/>
    </source>
</evidence>
<keyword evidence="2" id="KW-1185">Reference proteome</keyword>
<gene>
    <name evidence="1" type="ORF">ACFFJ2_20410</name>
</gene>
<reference evidence="1 2" key="1">
    <citation type="submission" date="2024-09" db="EMBL/GenBank/DDBJ databases">
        <authorList>
            <person name="Sun Q."/>
            <person name="Mori K."/>
        </authorList>
    </citation>
    <scope>NUCLEOTIDE SEQUENCE [LARGE SCALE GENOMIC DNA]</scope>
    <source>
        <strain evidence="1 2">CCM 8543</strain>
    </source>
</reference>
<sequence>MDTMERDAAYIAEQVKFIRKWHGLTQENLANAADLPPAKSLTVM</sequence>
<evidence type="ECO:0000313" key="2">
    <source>
        <dbReference type="Proteomes" id="UP001589755"/>
    </source>
</evidence>
<dbReference type="SUPFAM" id="SSF47413">
    <property type="entry name" value="lambda repressor-like DNA-binding domains"/>
    <property type="match status" value="1"/>
</dbReference>
<evidence type="ECO:0008006" key="3">
    <source>
        <dbReference type="Google" id="ProtNLM"/>
    </source>
</evidence>
<comment type="caution">
    <text evidence="1">The sequence shown here is derived from an EMBL/GenBank/DDBJ whole genome shotgun (WGS) entry which is preliminary data.</text>
</comment>
<dbReference type="Proteomes" id="UP001589755">
    <property type="component" value="Unassembled WGS sequence"/>
</dbReference>
<name>A0ABV6DDN7_9HYPH</name>
<protein>
    <recommendedName>
        <fullName evidence="3">HTH cro/C1-type domain-containing protein</fullName>
    </recommendedName>
</protein>
<accession>A0ABV6DDN7</accession>
<proteinExistence type="predicted"/>
<dbReference type="RefSeq" id="WP_261522934.1">
    <property type="nucleotide sequence ID" value="NZ_JAODNW010000074.1"/>
</dbReference>
<dbReference type="InterPro" id="IPR010982">
    <property type="entry name" value="Lambda_DNA-bd_dom_sf"/>
</dbReference>
<organism evidence="1 2">
    <name type="scientific">Chelativorans intermedius</name>
    <dbReference type="NCBI Taxonomy" id="515947"/>
    <lineage>
        <taxon>Bacteria</taxon>
        <taxon>Pseudomonadati</taxon>
        <taxon>Pseudomonadota</taxon>
        <taxon>Alphaproteobacteria</taxon>
        <taxon>Hyphomicrobiales</taxon>
        <taxon>Phyllobacteriaceae</taxon>
        <taxon>Chelativorans</taxon>
    </lineage>
</organism>
<dbReference type="EMBL" id="JBHLXD010000090">
    <property type="protein sequence ID" value="MFC0210753.1"/>
    <property type="molecule type" value="Genomic_DNA"/>
</dbReference>